<comment type="caution">
    <text evidence="3">The sequence shown here is derived from an EMBL/GenBank/DDBJ whole genome shotgun (WGS) entry which is preliminary data.</text>
</comment>
<feature type="coiled-coil region" evidence="1">
    <location>
        <begin position="70"/>
        <end position="117"/>
    </location>
</feature>
<evidence type="ECO:0000313" key="3">
    <source>
        <dbReference type="EMBL" id="CAK0891153.1"/>
    </source>
</evidence>
<feature type="non-terminal residue" evidence="3">
    <location>
        <position position="1"/>
    </location>
</feature>
<accession>A0ABN9X0P4</accession>
<dbReference type="Proteomes" id="UP001189429">
    <property type="component" value="Unassembled WGS sequence"/>
</dbReference>
<gene>
    <name evidence="3" type="ORF">PCOR1329_LOCUS71169</name>
</gene>
<sequence length="169" mass="18717">GIWVFQADGESDAYGGNKGGDGKKNKKRNTYEAEPAPTMSAAQLDAAANTEKTRLAKVAEEAARKVRMCLQEVEQKRTKANKMREQLEEATDALFTATAAQEKAETERNDADRILREFNPEQWKLLLSREEPLLPAAFLLPVARHGAPSGGLLAVLLMLALLRDLLRDR</sequence>
<keyword evidence="1" id="KW-0175">Coiled coil</keyword>
<protein>
    <submittedName>
        <fullName evidence="3">Uncharacterized protein</fullName>
    </submittedName>
</protein>
<proteinExistence type="predicted"/>
<keyword evidence="4" id="KW-1185">Reference proteome</keyword>
<feature type="non-terminal residue" evidence="3">
    <location>
        <position position="169"/>
    </location>
</feature>
<evidence type="ECO:0000256" key="2">
    <source>
        <dbReference type="SAM" id="MobiDB-lite"/>
    </source>
</evidence>
<evidence type="ECO:0000256" key="1">
    <source>
        <dbReference type="SAM" id="Coils"/>
    </source>
</evidence>
<name>A0ABN9X0P4_9DINO</name>
<feature type="region of interest" description="Disordered" evidence="2">
    <location>
        <begin position="1"/>
        <end position="43"/>
    </location>
</feature>
<reference evidence="3" key="1">
    <citation type="submission" date="2023-10" db="EMBL/GenBank/DDBJ databases">
        <authorList>
            <person name="Chen Y."/>
            <person name="Shah S."/>
            <person name="Dougan E. K."/>
            <person name="Thang M."/>
            <person name="Chan C."/>
        </authorList>
    </citation>
    <scope>NUCLEOTIDE SEQUENCE [LARGE SCALE GENOMIC DNA]</scope>
</reference>
<organism evidence="3 4">
    <name type="scientific">Prorocentrum cordatum</name>
    <dbReference type="NCBI Taxonomy" id="2364126"/>
    <lineage>
        <taxon>Eukaryota</taxon>
        <taxon>Sar</taxon>
        <taxon>Alveolata</taxon>
        <taxon>Dinophyceae</taxon>
        <taxon>Prorocentrales</taxon>
        <taxon>Prorocentraceae</taxon>
        <taxon>Prorocentrum</taxon>
    </lineage>
</organism>
<evidence type="ECO:0000313" key="4">
    <source>
        <dbReference type="Proteomes" id="UP001189429"/>
    </source>
</evidence>
<dbReference type="EMBL" id="CAUYUJ010019435">
    <property type="protein sequence ID" value="CAK0891153.1"/>
    <property type="molecule type" value="Genomic_DNA"/>
</dbReference>